<protein>
    <submittedName>
        <fullName evidence="12">Pep3/Vps18/deep orange family protein</fullName>
    </submittedName>
</protein>
<comment type="caution">
    <text evidence="12">The sequence shown here is derived from an EMBL/GenBank/DDBJ whole genome shotgun (WGS) entry which is preliminary data.</text>
</comment>
<keyword evidence="8" id="KW-0175">Coiled coil</keyword>
<keyword evidence="4" id="KW-0862">Zinc</keyword>
<dbReference type="AlphaFoldDB" id="A0A9P3PH80"/>
<dbReference type="GO" id="GO:0030897">
    <property type="term" value="C:HOPS complex"/>
    <property type="evidence" value="ECO:0007669"/>
    <property type="project" value="TreeGrafter"/>
</dbReference>
<keyword evidence="3" id="KW-0863">Zinc-finger</keyword>
<feature type="region of interest" description="Disordered" evidence="9">
    <location>
        <begin position="30"/>
        <end position="50"/>
    </location>
</feature>
<comment type="subcellular location">
    <subcellularLocation>
        <location evidence="6">Endomembrane system</location>
        <topology evidence="6">Peripheral membrane protein</topology>
        <orientation evidence="6">Cytoplasmic side</orientation>
    </subcellularLocation>
</comment>
<keyword evidence="13" id="KW-1185">Reference proteome</keyword>
<evidence type="ECO:0000313" key="13">
    <source>
        <dbReference type="Proteomes" id="UP001063166"/>
    </source>
</evidence>
<dbReference type="Pfam" id="PF05131">
    <property type="entry name" value="Pep3_Vps18"/>
    <property type="match status" value="1"/>
</dbReference>
<reference evidence="12" key="1">
    <citation type="submission" date="2022-07" db="EMBL/GenBank/DDBJ databases">
        <title>The genome of Lyophyllum shimeji provides insight into the initial evolution of ectomycorrhizal fungal genome.</title>
        <authorList>
            <person name="Kobayashi Y."/>
            <person name="Shibata T."/>
            <person name="Hirakawa H."/>
            <person name="Shigenobu S."/>
            <person name="Nishiyama T."/>
            <person name="Yamada A."/>
            <person name="Hasebe M."/>
            <person name="Kawaguchi M."/>
        </authorList>
    </citation>
    <scope>NUCLEOTIDE SEQUENCE</scope>
    <source>
        <strain evidence="12">AT787</strain>
    </source>
</reference>
<evidence type="ECO:0000256" key="6">
    <source>
        <dbReference type="ARBA" id="ARBA00029433"/>
    </source>
</evidence>
<organism evidence="12 13">
    <name type="scientific">Lyophyllum shimeji</name>
    <name type="common">Hon-shimeji</name>
    <name type="synonym">Tricholoma shimeji</name>
    <dbReference type="NCBI Taxonomy" id="47721"/>
    <lineage>
        <taxon>Eukaryota</taxon>
        <taxon>Fungi</taxon>
        <taxon>Dikarya</taxon>
        <taxon>Basidiomycota</taxon>
        <taxon>Agaricomycotina</taxon>
        <taxon>Agaricomycetes</taxon>
        <taxon>Agaricomycetidae</taxon>
        <taxon>Agaricales</taxon>
        <taxon>Tricholomatineae</taxon>
        <taxon>Lyophyllaceae</taxon>
        <taxon>Lyophyllum</taxon>
    </lineage>
</organism>
<dbReference type="GO" id="GO:0005768">
    <property type="term" value="C:endosome"/>
    <property type="evidence" value="ECO:0007669"/>
    <property type="project" value="TreeGrafter"/>
</dbReference>
<dbReference type="InterPro" id="IPR007810">
    <property type="entry name" value="Pep3/Vps18_beta-prop"/>
</dbReference>
<dbReference type="Proteomes" id="UP001063166">
    <property type="component" value="Unassembled WGS sequence"/>
</dbReference>
<dbReference type="PROSITE" id="PS50236">
    <property type="entry name" value="CHCR"/>
    <property type="match status" value="1"/>
</dbReference>
<evidence type="ECO:0000256" key="8">
    <source>
        <dbReference type="SAM" id="Coils"/>
    </source>
</evidence>
<proteinExistence type="inferred from homology"/>
<dbReference type="GO" id="GO:0048284">
    <property type="term" value="P:organelle fusion"/>
    <property type="evidence" value="ECO:0007669"/>
    <property type="project" value="TreeGrafter"/>
</dbReference>
<dbReference type="InterPro" id="IPR058919">
    <property type="entry name" value="Pep3/Vps18_RING_C"/>
</dbReference>
<feature type="domain" description="Pep3/Vps18 beta-propeller" evidence="10">
    <location>
        <begin position="61"/>
        <end position="421"/>
    </location>
</feature>
<dbReference type="PANTHER" id="PTHR23323">
    <property type="entry name" value="VACUOLAR PROTEIN SORTING-ASSOCIATED PROTEIN"/>
    <property type="match status" value="1"/>
</dbReference>
<evidence type="ECO:0000256" key="9">
    <source>
        <dbReference type="SAM" id="MobiDB-lite"/>
    </source>
</evidence>
<dbReference type="GO" id="GO:0030674">
    <property type="term" value="F:protein-macromolecule adaptor activity"/>
    <property type="evidence" value="ECO:0007669"/>
    <property type="project" value="TreeGrafter"/>
</dbReference>
<evidence type="ECO:0000256" key="3">
    <source>
        <dbReference type="ARBA" id="ARBA00022771"/>
    </source>
</evidence>
<dbReference type="GO" id="GO:0006886">
    <property type="term" value="P:intracellular protein transport"/>
    <property type="evidence" value="ECO:0007669"/>
    <property type="project" value="UniProtKB-UniRule"/>
</dbReference>
<dbReference type="GO" id="GO:0007032">
    <property type="term" value="P:endosome organization"/>
    <property type="evidence" value="ECO:0007669"/>
    <property type="project" value="TreeGrafter"/>
</dbReference>
<dbReference type="GO" id="GO:0007033">
    <property type="term" value="P:vacuole organization"/>
    <property type="evidence" value="ECO:0007669"/>
    <property type="project" value="TreeGrafter"/>
</dbReference>
<dbReference type="SUPFAM" id="SSF57850">
    <property type="entry name" value="RING/U-box"/>
    <property type="match status" value="1"/>
</dbReference>
<feature type="domain" description="Pep3/Vps18 RING C-terminal" evidence="11">
    <location>
        <begin position="896"/>
        <end position="955"/>
    </location>
</feature>
<keyword evidence="5" id="KW-0472">Membrane</keyword>
<keyword evidence="2" id="KW-0479">Metal-binding</keyword>
<evidence type="ECO:0000259" key="10">
    <source>
        <dbReference type="Pfam" id="PF05131"/>
    </source>
</evidence>
<feature type="coiled-coil region" evidence="8">
    <location>
        <begin position="857"/>
        <end position="891"/>
    </location>
</feature>
<evidence type="ECO:0000313" key="12">
    <source>
        <dbReference type="EMBL" id="GLB36022.1"/>
    </source>
</evidence>
<dbReference type="InterPro" id="IPR036322">
    <property type="entry name" value="WD40_repeat_dom_sf"/>
</dbReference>
<dbReference type="Pfam" id="PF26148">
    <property type="entry name" value="VPS18_RING_C"/>
    <property type="match status" value="1"/>
</dbReference>
<accession>A0A9P3PH80</accession>
<evidence type="ECO:0000256" key="1">
    <source>
        <dbReference type="ARBA" id="ARBA00010454"/>
    </source>
</evidence>
<evidence type="ECO:0000256" key="5">
    <source>
        <dbReference type="ARBA" id="ARBA00023136"/>
    </source>
</evidence>
<sequence length="1102" mass="123734">MFDDYVEHSNIPAAAATVGGIVPPPLQYEGFEPSPYEPSDPRAELGAQSAENADSGAVNAPIFDLGRVQYAFPAPLVSFVVCSDMLAMGLASNVIVLIELSHSDQVIKIKIPRKPTEMSIYKLFMDPSGRHVLITSVQGENWYLYRTWKEPRRLKGFKMVIESVAWNKAALLSASHSTSTREFLIGARNGTIYEAVLDAEDDFFKSQERYLQAVFSLPERHPITGVQFDFFPPSDPKKALVIVTTASRIYQFVGVPDRRSEEGGRVFTGLFAAYRETAPKILELPGNLQHSELRFFTANPDQALSLPKLMAWMTGPGIYHGTLNYESATDDFVDAAQLLPYPPISTNAEAPETPRSIVLTEFHFILLYKDRIAGVCNLDDQLKYEESIPLKPGEEVLGLASDPVRKTYWVYTDQSLFELVVGNEDRDVWKIYLEKKQFDVALRYATTASQRDHVLSAQANAYFDEGRFFQAAQCYAQCSTQFEEVALKFLDAGERDALRSYLISRLERTRKGDLTQRMLLATWLVEFYLSKCNELDDIVASESVSHDVDNLQTERTILEDDLRQFFDTYKHNLDRNTVYELIQGHGRTDMYLYYANAIGDFERVIEHWILEEDWLKAIEVISRQNDLESYYRFGPVLMRHAPKETVDSWLRQPSLDPLRLIPALLQLQHTSRDPLSPNHAIRYLTHVIFEQHNTSPTVHNLLITFYVSPTSSPSYSSDVDDGPLLRFLSSAPSDPITGKPYYDLDYALRMCKNAGRTQPCVHIYSKMGLWENCVDLALAKGDLELAKINADMPEDDEPLRKKLWLKIARYVVQDKKDIKTAMRFLENTDLLKIEDILPFFPDFVVIDDFKEEIAHALEGYASHIEALKSEMNEATKTAEAIKRDIVALKNRFVTIDAGEHCSVCSHLLLSRQFYVFPCRHSFHADCLIGLAKEYLPAHALRKIIALQNKLTTGTTTLNGKVVLPQGQLNGSNAALVGTAVSPPPQPQRALLSANFGVIPNPLHNGARAANLLGRSVISAGDRLRDLIVPDALAALVSAPTWMPGMGGGRQTGARVDVNEKTEKLRAELEEVLASSCPLCESVVAGLDKPFVKEGEVDTTWAL</sequence>
<dbReference type="GO" id="GO:0006904">
    <property type="term" value="P:vesicle docking involved in exocytosis"/>
    <property type="evidence" value="ECO:0007669"/>
    <property type="project" value="TreeGrafter"/>
</dbReference>
<evidence type="ECO:0000256" key="7">
    <source>
        <dbReference type="PROSITE-ProRule" id="PRU01006"/>
    </source>
</evidence>
<evidence type="ECO:0000256" key="2">
    <source>
        <dbReference type="ARBA" id="ARBA00022723"/>
    </source>
</evidence>
<dbReference type="PANTHER" id="PTHR23323:SF26">
    <property type="entry name" value="VACUOLAR PROTEIN SORTING-ASSOCIATED PROTEIN 18 HOMOLOG"/>
    <property type="match status" value="1"/>
</dbReference>
<evidence type="ECO:0000256" key="4">
    <source>
        <dbReference type="ARBA" id="ARBA00022833"/>
    </source>
</evidence>
<name>A0A9P3PH80_LYOSH</name>
<dbReference type="GO" id="GO:0008270">
    <property type="term" value="F:zinc ion binding"/>
    <property type="evidence" value="ECO:0007669"/>
    <property type="project" value="UniProtKB-KW"/>
</dbReference>
<dbReference type="EMBL" id="BRPK01000003">
    <property type="protein sequence ID" value="GLB36022.1"/>
    <property type="molecule type" value="Genomic_DNA"/>
</dbReference>
<dbReference type="CDD" id="cd16462">
    <property type="entry name" value="RING-H2_Pep3p-like"/>
    <property type="match status" value="1"/>
</dbReference>
<dbReference type="SUPFAM" id="SSF50978">
    <property type="entry name" value="WD40 repeat-like"/>
    <property type="match status" value="1"/>
</dbReference>
<feature type="repeat" description="CHCR" evidence="7">
    <location>
        <begin position="652"/>
        <end position="820"/>
    </location>
</feature>
<dbReference type="OrthoDB" id="1845386at2759"/>
<dbReference type="InterPro" id="IPR000547">
    <property type="entry name" value="Clathrin_H-chain/VPS_repeat"/>
</dbReference>
<gene>
    <name evidence="12" type="primary">PEP3</name>
    <name evidence="12" type="ORF">LshimejAT787_0303100</name>
</gene>
<evidence type="ECO:0000259" key="11">
    <source>
        <dbReference type="Pfam" id="PF26148"/>
    </source>
</evidence>
<comment type="similarity">
    <text evidence="1">Belongs to the VPS18 family.</text>
</comment>